<dbReference type="Proteomes" id="UP001248581">
    <property type="component" value="Chromosome"/>
</dbReference>
<evidence type="ECO:0000313" key="3">
    <source>
        <dbReference type="Proteomes" id="UP001248581"/>
    </source>
</evidence>
<dbReference type="RefSeq" id="WP_348389310.1">
    <property type="nucleotide sequence ID" value="NZ_CP134146.1"/>
</dbReference>
<sequence length="140" mass="14616">MDIIRNILAVFVGLGIGSAVNMAIVIYGPGLIPPPAGVDVSNAESIRDSIHLFEAKHFVTPFVAHAAGTLVGAAVAFVIAAKRQVIIAYIIGAVFLAGGITASFMIPAPVWFIVVDLVFAYIPMAWIGAKLGNKISKAKT</sequence>
<accession>A0ABY9TMW1</accession>
<keyword evidence="3" id="KW-1185">Reference proteome</keyword>
<organism evidence="2 3">
    <name type="scientific">Thalassotalea nanhaiensis</name>
    <dbReference type="NCBI Taxonomy" id="3065648"/>
    <lineage>
        <taxon>Bacteria</taxon>
        <taxon>Pseudomonadati</taxon>
        <taxon>Pseudomonadota</taxon>
        <taxon>Gammaproteobacteria</taxon>
        <taxon>Alteromonadales</taxon>
        <taxon>Colwelliaceae</taxon>
        <taxon>Thalassotalea</taxon>
    </lineage>
</organism>
<gene>
    <name evidence="2" type="ORF">RI845_08515</name>
</gene>
<proteinExistence type="predicted"/>
<keyword evidence="1" id="KW-1133">Transmembrane helix</keyword>
<reference evidence="3" key="1">
    <citation type="submission" date="2023-09" db="EMBL/GenBank/DDBJ databases">
        <authorList>
            <person name="Zhang C."/>
        </authorList>
    </citation>
    <scope>NUCLEOTIDE SEQUENCE [LARGE SCALE GENOMIC DNA]</scope>
    <source>
        <strain evidence="3">SQ345</strain>
    </source>
</reference>
<feature type="transmembrane region" description="Helical" evidence="1">
    <location>
        <begin position="58"/>
        <end position="79"/>
    </location>
</feature>
<keyword evidence="1" id="KW-0812">Transmembrane</keyword>
<protein>
    <submittedName>
        <fullName evidence="2">Uncharacterized protein</fullName>
    </submittedName>
</protein>
<keyword evidence="1" id="KW-0472">Membrane</keyword>
<feature type="transmembrane region" description="Helical" evidence="1">
    <location>
        <begin position="110"/>
        <end position="129"/>
    </location>
</feature>
<evidence type="ECO:0000313" key="2">
    <source>
        <dbReference type="EMBL" id="WNC70169.1"/>
    </source>
</evidence>
<name>A0ABY9TMW1_9GAMM</name>
<evidence type="ECO:0000256" key="1">
    <source>
        <dbReference type="SAM" id="Phobius"/>
    </source>
</evidence>
<dbReference type="EMBL" id="CP134146">
    <property type="protein sequence ID" value="WNC70169.1"/>
    <property type="molecule type" value="Genomic_DNA"/>
</dbReference>
<feature type="transmembrane region" description="Helical" evidence="1">
    <location>
        <begin position="7"/>
        <end position="27"/>
    </location>
</feature>
<feature type="transmembrane region" description="Helical" evidence="1">
    <location>
        <begin position="86"/>
        <end position="104"/>
    </location>
</feature>